<evidence type="ECO:0000256" key="3">
    <source>
        <dbReference type="SAM" id="MobiDB-lite"/>
    </source>
</evidence>
<dbReference type="InterPro" id="IPR003309">
    <property type="entry name" value="SCAN_dom"/>
</dbReference>
<comment type="subcellular location">
    <subcellularLocation>
        <location evidence="2">Nucleus</location>
    </subcellularLocation>
</comment>
<dbReference type="RefSeq" id="XP_032153208.1">
    <property type="nucleotide sequence ID" value="XM_032297317.1"/>
</dbReference>
<dbReference type="InterPro" id="IPR050916">
    <property type="entry name" value="SCAN-C2H2_zinc_finger"/>
</dbReference>
<protein>
    <submittedName>
        <fullName evidence="6">Zinc finger and SCAN domain-containing protein 21-like</fullName>
    </submittedName>
</protein>
<dbReference type="Gene3D" id="1.10.4020.10">
    <property type="entry name" value="DNA breaking-rejoining enzymes"/>
    <property type="match status" value="1"/>
</dbReference>
<evidence type="ECO:0000256" key="2">
    <source>
        <dbReference type="PROSITE-ProRule" id="PRU00187"/>
    </source>
</evidence>
<dbReference type="InterPro" id="IPR038269">
    <property type="entry name" value="SCAN_sf"/>
</dbReference>
<proteinExistence type="predicted"/>
<reference evidence="6" key="1">
    <citation type="submission" date="2025-08" db="UniProtKB">
        <authorList>
            <consortium name="RefSeq"/>
        </authorList>
    </citation>
    <scope>IDENTIFICATION</scope>
    <source>
        <tissue evidence="6">Blood</tissue>
    </source>
</reference>
<feature type="domain" description="SCAN box" evidence="4">
    <location>
        <begin position="126"/>
        <end position="203"/>
    </location>
</feature>
<dbReference type="SUPFAM" id="SSF47353">
    <property type="entry name" value="Retrovirus capsid dimerization domain-like"/>
    <property type="match status" value="1"/>
</dbReference>
<dbReference type="Proteomes" id="UP000504640">
    <property type="component" value="Unplaced"/>
</dbReference>
<evidence type="ECO:0000256" key="1">
    <source>
        <dbReference type="ARBA" id="ARBA00023242"/>
    </source>
</evidence>
<dbReference type="PROSITE" id="PS50804">
    <property type="entry name" value="SCAN_BOX"/>
    <property type="match status" value="1"/>
</dbReference>
<keyword evidence="1 2" id="KW-0539">Nucleus</keyword>
<evidence type="ECO:0000313" key="6">
    <source>
        <dbReference type="RefSeq" id="XP_032153208.1"/>
    </source>
</evidence>
<dbReference type="PANTHER" id="PTHR45935:SF15">
    <property type="entry name" value="SCAN BOX DOMAIN-CONTAINING PROTEIN"/>
    <property type="match status" value="1"/>
</dbReference>
<dbReference type="PANTHER" id="PTHR45935">
    <property type="entry name" value="PROTEIN ZBED8-RELATED"/>
    <property type="match status" value="1"/>
</dbReference>
<dbReference type="Pfam" id="PF02023">
    <property type="entry name" value="SCAN"/>
    <property type="match status" value="1"/>
</dbReference>
<sequence>MEIQCITKGALSLVQGHRAGGRQSWNLLQSLSAVGQLREELRDRGTEAAGAGAPRDGQSRDLTPWDPRRGTLFSHRPSECRPSLRPLRSLGHAGQARHPGGPMEVTMPVKQEAEGLAPGRQGDRFRRFRRFRLGDAPRPHYTPGLLCALCRDWLRLEVCAEEQKLELRVLEQFLSALPADTQAWVCSRQPQRGKEAVALLEEL</sequence>
<evidence type="ECO:0000259" key="4">
    <source>
        <dbReference type="PROSITE" id="PS50804"/>
    </source>
</evidence>
<accession>A0A6J3JFH1</accession>
<name>A0A6J3JFH1_SAPAP</name>
<organism evidence="5 6">
    <name type="scientific">Sapajus apella</name>
    <name type="common">Brown-capped capuchin</name>
    <name type="synonym">Cebus apella</name>
    <dbReference type="NCBI Taxonomy" id="9515"/>
    <lineage>
        <taxon>Eukaryota</taxon>
        <taxon>Metazoa</taxon>
        <taxon>Chordata</taxon>
        <taxon>Craniata</taxon>
        <taxon>Vertebrata</taxon>
        <taxon>Euteleostomi</taxon>
        <taxon>Mammalia</taxon>
        <taxon>Eutheria</taxon>
        <taxon>Euarchontoglires</taxon>
        <taxon>Primates</taxon>
        <taxon>Haplorrhini</taxon>
        <taxon>Platyrrhini</taxon>
        <taxon>Cebidae</taxon>
        <taxon>Cebinae</taxon>
        <taxon>Sapajus</taxon>
    </lineage>
</organism>
<feature type="region of interest" description="Disordered" evidence="3">
    <location>
        <begin position="42"/>
        <end position="103"/>
    </location>
</feature>
<dbReference type="SMART" id="SM00431">
    <property type="entry name" value="SCAN"/>
    <property type="match status" value="1"/>
</dbReference>
<dbReference type="AlphaFoldDB" id="A0A6J3JFH1"/>
<gene>
    <name evidence="6" type="primary">LOC116564312</name>
</gene>
<dbReference type="GO" id="GO:0005634">
    <property type="term" value="C:nucleus"/>
    <property type="evidence" value="ECO:0007669"/>
    <property type="project" value="UniProtKB-SubCell"/>
</dbReference>
<evidence type="ECO:0000313" key="5">
    <source>
        <dbReference type="Proteomes" id="UP000504640"/>
    </source>
</evidence>
<dbReference type="GeneID" id="116564312"/>
<keyword evidence="5" id="KW-1185">Reference proteome</keyword>